<evidence type="ECO:0000313" key="2">
    <source>
        <dbReference type="Proteomes" id="UP000245383"/>
    </source>
</evidence>
<evidence type="ECO:0000313" key="1">
    <source>
        <dbReference type="EMBL" id="PVU92617.1"/>
    </source>
</evidence>
<dbReference type="STRING" id="133385.A0A2T9YJW0"/>
<organism evidence="1 2">
    <name type="scientific">Smittium simulii</name>
    <dbReference type="NCBI Taxonomy" id="133385"/>
    <lineage>
        <taxon>Eukaryota</taxon>
        <taxon>Fungi</taxon>
        <taxon>Fungi incertae sedis</taxon>
        <taxon>Zoopagomycota</taxon>
        <taxon>Kickxellomycotina</taxon>
        <taxon>Harpellomycetes</taxon>
        <taxon>Harpellales</taxon>
        <taxon>Legeriomycetaceae</taxon>
        <taxon>Smittium</taxon>
    </lineage>
</organism>
<proteinExistence type="predicted"/>
<dbReference type="AlphaFoldDB" id="A0A2T9YJW0"/>
<keyword evidence="2" id="KW-1185">Reference proteome</keyword>
<dbReference type="EMBL" id="MBFR01000155">
    <property type="protein sequence ID" value="PVU92617.1"/>
    <property type="molecule type" value="Genomic_DNA"/>
</dbReference>
<gene>
    <name evidence="1" type="ORF">BB561_003725</name>
</gene>
<name>A0A2T9YJW0_9FUNG</name>
<reference evidence="1 2" key="1">
    <citation type="journal article" date="2018" name="MBio">
        <title>Comparative Genomics Reveals the Core Gene Toolbox for the Fungus-Insect Symbiosis.</title>
        <authorList>
            <person name="Wang Y."/>
            <person name="Stata M."/>
            <person name="Wang W."/>
            <person name="Stajich J.E."/>
            <person name="White M.M."/>
            <person name="Moncalvo J.M."/>
        </authorList>
    </citation>
    <scope>NUCLEOTIDE SEQUENCE [LARGE SCALE GENOMIC DNA]</scope>
    <source>
        <strain evidence="1 2">SWE-8-4</strain>
    </source>
</reference>
<comment type="caution">
    <text evidence="1">The sequence shown here is derived from an EMBL/GenBank/DDBJ whole genome shotgun (WGS) entry which is preliminary data.</text>
</comment>
<protein>
    <submittedName>
        <fullName evidence="1">Uncharacterized protein</fullName>
    </submittedName>
</protein>
<sequence>MNPCRYKKKLVAEANKMLTEEFLALSAKKDIEKVPAHIYQNFAPSIGIGEITKNKNFGIFERSPYYEKKKEICGIHIKGTEKTKRARVSDKLKQVSNYSSINDHTFKNGNKFKNDCTQDFNSQYQRLTLRSFKIYKSRNNILTWISKLYRKSKGSVNISFLRLINVEITSDVRIVNIKSDGCFKQVNCTDGMANVGSNIQTVKQAVRRSRHNFIFISKQHKTIYILQLVSRPQGREGTPEDNNTDNYKQVLEDCNMALKLLELSIEQPLLLQITSAIPISRGGKRRDRYNFAQQRFLKWKRSKNLIDSISVAQIVNHLAEIYFTDKFKPNTIKAYKSAILGLVKNPMEKTNQKIFTDSNSETLIKNLTSKLTWMLAVTELLRFSNIYRIDDAPPKEKKGRQPAERPYHIEEHSNPIMCLVIAYREYKYRFATTPCITSHINNSFWTVENLLHQDITIPKTQAIGDTLASQAKASENNIVNHAFWLTI</sequence>
<accession>A0A2T9YJW0</accession>
<dbReference type="Proteomes" id="UP000245383">
    <property type="component" value="Unassembled WGS sequence"/>
</dbReference>